<sequence>MSKLISCKTCQHQIAKGVKKCPSCGKDQRNFFMKHKILSLFGVIFFIGIIGIATDGEEGGTILVETKEAGTQENNNESEEVVYNIADPINLGETEVTLVSFEEREEVGAEFTRKAASDGGTLVAIQYTIKNISEEPIGSFSMPTAKLVDKNGTEYSSDIDASFNYSVETGVDDSKVLSDLNPDISVTSVAVFEVSKEKFSEGEWFIEIDGQKIFIK</sequence>
<organism evidence="4 5">
    <name type="scientific">Thalassorhabdus alkalitolerans</name>
    <dbReference type="NCBI Taxonomy" id="2282697"/>
    <lineage>
        <taxon>Bacteria</taxon>
        <taxon>Bacillati</taxon>
        <taxon>Bacillota</taxon>
        <taxon>Bacilli</taxon>
        <taxon>Bacillales</taxon>
        <taxon>Bacillaceae</taxon>
        <taxon>Thalassorhabdus</taxon>
    </lineage>
</organism>
<gene>
    <name evidence="4" type="ORF">ACFPU1_06390</name>
</gene>
<reference evidence="5" key="1">
    <citation type="journal article" date="2019" name="Int. J. Syst. Evol. Microbiol.">
        <title>The Global Catalogue of Microorganisms (GCM) 10K type strain sequencing project: providing services to taxonomists for standard genome sequencing and annotation.</title>
        <authorList>
            <consortium name="The Broad Institute Genomics Platform"/>
            <consortium name="The Broad Institute Genome Sequencing Center for Infectious Disease"/>
            <person name="Wu L."/>
            <person name="Ma J."/>
        </authorList>
    </citation>
    <scope>NUCLEOTIDE SEQUENCE [LARGE SCALE GENOMIC DNA]</scope>
    <source>
        <strain evidence="5">CECT 7184</strain>
    </source>
</reference>
<feature type="transmembrane region" description="Helical" evidence="2">
    <location>
        <begin position="37"/>
        <end position="54"/>
    </location>
</feature>
<keyword evidence="2" id="KW-1133">Transmembrane helix</keyword>
<keyword evidence="5" id="KW-1185">Reference proteome</keyword>
<comment type="caution">
    <text evidence="4">The sequence shown here is derived from an EMBL/GenBank/DDBJ whole genome shotgun (WGS) entry which is preliminary data.</text>
</comment>
<dbReference type="InterPro" id="IPR029051">
    <property type="entry name" value="DUF4352"/>
</dbReference>
<evidence type="ECO:0000313" key="5">
    <source>
        <dbReference type="Proteomes" id="UP001596142"/>
    </source>
</evidence>
<dbReference type="RefSeq" id="WP_385939539.1">
    <property type="nucleotide sequence ID" value="NZ_JBHSOZ010000003.1"/>
</dbReference>
<feature type="domain" description="DUF4352" evidence="3">
    <location>
        <begin position="83"/>
        <end position="198"/>
    </location>
</feature>
<accession>A0ABW0YNU9</accession>
<dbReference type="Pfam" id="PF11611">
    <property type="entry name" value="DUF4352"/>
    <property type="match status" value="1"/>
</dbReference>
<keyword evidence="1" id="KW-0732">Signal</keyword>
<evidence type="ECO:0000313" key="4">
    <source>
        <dbReference type="EMBL" id="MFC5712402.1"/>
    </source>
</evidence>
<dbReference type="EMBL" id="JBHSOZ010000003">
    <property type="protein sequence ID" value="MFC5712402.1"/>
    <property type="molecule type" value="Genomic_DNA"/>
</dbReference>
<evidence type="ECO:0000256" key="2">
    <source>
        <dbReference type="SAM" id="Phobius"/>
    </source>
</evidence>
<dbReference type="InterPro" id="IPR029050">
    <property type="entry name" value="Immunoprotect_excell_Ig-like"/>
</dbReference>
<protein>
    <submittedName>
        <fullName evidence="4">DUF4352 domain-containing protein</fullName>
    </submittedName>
</protein>
<evidence type="ECO:0000256" key="1">
    <source>
        <dbReference type="ARBA" id="ARBA00022729"/>
    </source>
</evidence>
<keyword evidence="2" id="KW-0472">Membrane</keyword>
<keyword evidence="2" id="KW-0812">Transmembrane</keyword>
<dbReference type="Proteomes" id="UP001596142">
    <property type="component" value="Unassembled WGS sequence"/>
</dbReference>
<dbReference type="Gene3D" id="2.60.40.1240">
    <property type="match status" value="1"/>
</dbReference>
<name>A0ABW0YNU9_9BACI</name>
<evidence type="ECO:0000259" key="3">
    <source>
        <dbReference type="Pfam" id="PF11611"/>
    </source>
</evidence>
<proteinExistence type="predicted"/>